<feature type="compositionally biased region" description="Basic and acidic residues" evidence="1">
    <location>
        <begin position="113"/>
        <end position="123"/>
    </location>
</feature>
<evidence type="ECO:0000259" key="2">
    <source>
        <dbReference type="PROSITE" id="PS51782"/>
    </source>
</evidence>
<gene>
    <name evidence="3" type="ORF">BDV98DRAFT_651565</name>
</gene>
<feature type="region of interest" description="Disordered" evidence="1">
    <location>
        <begin position="11"/>
        <end position="39"/>
    </location>
</feature>
<dbReference type="PROSITE" id="PS51782">
    <property type="entry name" value="LYSM"/>
    <property type="match status" value="1"/>
</dbReference>
<feature type="compositionally biased region" description="Basic and acidic residues" evidence="1">
    <location>
        <begin position="148"/>
        <end position="160"/>
    </location>
</feature>
<dbReference type="Gene3D" id="3.10.350.10">
    <property type="entry name" value="LysM domain"/>
    <property type="match status" value="1"/>
</dbReference>
<dbReference type="OrthoDB" id="2107166at2759"/>
<dbReference type="CDD" id="cd00118">
    <property type="entry name" value="LysM"/>
    <property type="match status" value="1"/>
</dbReference>
<dbReference type="SUPFAM" id="SSF54106">
    <property type="entry name" value="LysM domain"/>
    <property type="match status" value="1"/>
</dbReference>
<dbReference type="AlphaFoldDB" id="A0A5C3Q4Y2"/>
<dbReference type="Proteomes" id="UP000305067">
    <property type="component" value="Unassembled WGS sequence"/>
</dbReference>
<feature type="region of interest" description="Disordered" evidence="1">
    <location>
        <begin position="88"/>
        <end position="175"/>
    </location>
</feature>
<accession>A0A5C3Q4Y2</accession>
<evidence type="ECO:0000256" key="1">
    <source>
        <dbReference type="SAM" id="MobiDB-lite"/>
    </source>
</evidence>
<feature type="region of interest" description="Disordered" evidence="1">
    <location>
        <begin position="291"/>
        <end position="315"/>
    </location>
</feature>
<dbReference type="Pfam" id="PF01476">
    <property type="entry name" value="LysM"/>
    <property type="match status" value="1"/>
</dbReference>
<protein>
    <recommendedName>
        <fullName evidence="2">LysM domain-containing protein</fullName>
    </recommendedName>
</protein>
<evidence type="ECO:0000313" key="4">
    <source>
        <dbReference type="Proteomes" id="UP000305067"/>
    </source>
</evidence>
<feature type="domain" description="LysM" evidence="2">
    <location>
        <begin position="181"/>
        <end position="231"/>
    </location>
</feature>
<reference evidence="3 4" key="1">
    <citation type="journal article" date="2019" name="Nat. Ecol. Evol.">
        <title>Megaphylogeny resolves global patterns of mushroom evolution.</title>
        <authorList>
            <person name="Varga T."/>
            <person name="Krizsan K."/>
            <person name="Foldi C."/>
            <person name="Dima B."/>
            <person name="Sanchez-Garcia M."/>
            <person name="Sanchez-Ramirez S."/>
            <person name="Szollosi G.J."/>
            <person name="Szarkandi J.G."/>
            <person name="Papp V."/>
            <person name="Albert L."/>
            <person name="Andreopoulos W."/>
            <person name="Angelini C."/>
            <person name="Antonin V."/>
            <person name="Barry K.W."/>
            <person name="Bougher N.L."/>
            <person name="Buchanan P."/>
            <person name="Buyck B."/>
            <person name="Bense V."/>
            <person name="Catcheside P."/>
            <person name="Chovatia M."/>
            <person name="Cooper J."/>
            <person name="Damon W."/>
            <person name="Desjardin D."/>
            <person name="Finy P."/>
            <person name="Geml J."/>
            <person name="Haridas S."/>
            <person name="Hughes K."/>
            <person name="Justo A."/>
            <person name="Karasinski D."/>
            <person name="Kautmanova I."/>
            <person name="Kiss B."/>
            <person name="Kocsube S."/>
            <person name="Kotiranta H."/>
            <person name="LaButti K.M."/>
            <person name="Lechner B.E."/>
            <person name="Liimatainen K."/>
            <person name="Lipzen A."/>
            <person name="Lukacs Z."/>
            <person name="Mihaltcheva S."/>
            <person name="Morgado L.N."/>
            <person name="Niskanen T."/>
            <person name="Noordeloos M.E."/>
            <person name="Ohm R.A."/>
            <person name="Ortiz-Santana B."/>
            <person name="Ovrebo C."/>
            <person name="Racz N."/>
            <person name="Riley R."/>
            <person name="Savchenko A."/>
            <person name="Shiryaev A."/>
            <person name="Soop K."/>
            <person name="Spirin V."/>
            <person name="Szebenyi C."/>
            <person name="Tomsovsky M."/>
            <person name="Tulloss R.E."/>
            <person name="Uehling J."/>
            <person name="Grigoriev I.V."/>
            <person name="Vagvolgyi C."/>
            <person name="Papp T."/>
            <person name="Martin F.M."/>
            <person name="Miettinen O."/>
            <person name="Hibbett D.S."/>
            <person name="Nagy L.G."/>
        </authorList>
    </citation>
    <scope>NUCLEOTIDE SEQUENCE [LARGE SCALE GENOMIC DNA]</scope>
    <source>
        <strain evidence="3 4">CBS 309.79</strain>
    </source>
</reference>
<name>A0A5C3Q4Y2_9AGAR</name>
<proteinExistence type="predicted"/>
<feature type="compositionally biased region" description="Gly residues" evidence="1">
    <location>
        <begin position="300"/>
        <end position="311"/>
    </location>
</feature>
<keyword evidence="4" id="KW-1185">Reference proteome</keyword>
<dbReference type="InterPro" id="IPR018392">
    <property type="entry name" value="LysM"/>
</dbReference>
<dbReference type="EMBL" id="ML178853">
    <property type="protein sequence ID" value="TFK96881.1"/>
    <property type="molecule type" value="Genomic_DNA"/>
</dbReference>
<evidence type="ECO:0000313" key="3">
    <source>
        <dbReference type="EMBL" id="TFK96881.1"/>
    </source>
</evidence>
<dbReference type="InterPro" id="IPR036779">
    <property type="entry name" value="LysM_dom_sf"/>
</dbReference>
<feature type="compositionally biased region" description="Low complexity" evidence="1">
    <location>
        <begin position="19"/>
        <end position="29"/>
    </location>
</feature>
<sequence>MAKSELCLACSSSLPPVRSKPSPNASFNSPSPPPYTSPSFSEETVYITPCCALPICPRCVKANPRLTRYNPCLSCLGGVDVVKAHRSTRGAQGGAGDEMEGGKEGGLVINGERNGDGGVRDGDVWVVGDEEDDDDKPVNGEELAEGEAIEKTENGRKEDSEPQPQSEEFEESATKQVPQGGVYYIQKGDTLHGLALRFGVSGRQICLLNSLPPSTLTTTPHLLHTRHTIKLPPSDKTMNLPPPPSLMTPEQAERMERERASKRLQMVTKEVDWRVAKAYVAVAELDDGEKKEAVSKEYGGDGGEGSKGPGGSAVERYLDDDEWEAAERKAGRGVGIAKFPYGGGFGKES</sequence>
<organism evidence="3 4">
    <name type="scientific">Pterulicium gracile</name>
    <dbReference type="NCBI Taxonomy" id="1884261"/>
    <lineage>
        <taxon>Eukaryota</taxon>
        <taxon>Fungi</taxon>
        <taxon>Dikarya</taxon>
        <taxon>Basidiomycota</taxon>
        <taxon>Agaricomycotina</taxon>
        <taxon>Agaricomycetes</taxon>
        <taxon>Agaricomycetidae</taxon>
        <taxon>Agaricales</taxon>
        <taxon>Pleurotineae</taxon>
        <taxon>Pterulaceae</taxon>
        <taxon>Pterulicium</taxon>
    </lineage>
</organism>